<proteinExistence type="predicted"/>
<dbReference type="GO" id="GO:0007507">
    <property type="term" value="P:heart development"/>
    <property type="evidence" value="ECO:0007669"/>
    <property type="project" value="Ensembl"/>
</dbReference>
<feature type="compositionally biased region" description="Basic and acidic residues" evidence="11">
    <location>
        <begin position="1040"/>
        <end position="1049"/>
    </location>
</feature>
<dbReference type="AlphaFoldDB" id="A0A4W4G3T1"/>
<dbReference type="OrthoDB" id="343875at2759"/>
<dbReference type="RefSeq" id="XP_026867049.1">
    <property type="nucleotide sequence ID" value="XM_027011248.2"/>
</dbReference>
<evidence type="ECO:0000256" key="2">
    <source>
        <dbReference type="ARBA" id="ARBA00022737"/>
    </source>
</evidence>
<dbReference type="SUPFAM" id="SSF81901">
    <property type="entry name" value="HCP-like"/>
    <property type="match status" value="1"/>
</dbReference>
<gene>
    <name evidence="12" type="primary">CTR9</name>
</gene>
<reference evidence="12" key="3">
    <citation type="submission" date="2020-05" db="EMBL/GenBank/DDBJ databases">
        <title>Electrophorus electricus (electric eel) genome, fEleEle1, primary haplotype.</title>
        <authorList>
            <person name="Myers G."/>
            <person name="Meyer A."/>
            <person name="Fedrigo O."/>
            <person name="Formenti G."/>
            <person name="Rhie A."/>
            <person name="Tracey A."/>
            <person name="Sims Y."/>
            <person name="Jarvis E.D."/>
        </authorList>
    </citation>
    <scope>NUCLEOTIDE SEQUENCE [LARGE SCALE GENOMIC DNA]</scope>
</reference>
<dbReference type="OMA" id="EHWLTIA"/>
<dbReference type="Gene3D" id="1.25.40.10">
    <property type="entry name" value="Tetratricopeptide repeat domain"/>
    <property type="match status" value="5"/>
</dbReference>
<reference evidence="13" key="1">
    <citation type="journal article" date="2014" name="Science">
        <title>Nonhuman genetics. Genomic basis for the convergent evolution of electric organs.</title>
        <authorList>
            <person name="Gallant J.R."/>
            <person name="Traeger L.L."/>
            <person name="Volkening J.D."/>
            <person name="Moffett H."/>
            <person name="Chen P.H."/>
            <person name="Novina C.D."/>
            <person name="Phillips G.N.Jr."/>
            <person name="Anand R."/>
            <person name="Wells G.B."/>
            <person name="Pinch M."/>
            <person name="Guth R."/>
            <person name="Unguez G.A."/>
            <person name="Albert J.S."/>
            <person name="Zakon H.H."/>
            <person name="Samanta M.P."/>
            <person name="Sussman M.R."/>
        </authorList>
    </citation>
    <scope>NUCLEOTIDE SEQUENCE [LARGE SCALE GENOMIC DNA]</scope>
</reference>
<evidence type="ECO:0000256" key="6">
    <source>
        <dbReference type="ARBA" id="ARBA00023242"/>
    </source>
</evidence>
<evidence type="ECO:0000256" key="8">
    <source>
        <dbReference type="ARBA" id="ARBA00077878"/>
    </source>
</evidence>
<dbReference type="PANTHER" id="PTHR14027">
    <property type="entry name" value="RNA POLYMERASE-ASSOCIATED PROTEIN CTR9"/>
    <property type="match status" value="1"/>
</dbReference>
<evidence type="ECO:0000256" key="3">
    <source>
        <dbReference type="ARBA" id="ARBA00022803"/>
    </source>
</evidence>
<dbReference type="GO" id="GO:0016593">
    <property type="term" value="C:Cdc73/Paf1 complex"/>
    <property type="evidence" value="ECO:0007669"/>
    <property type="project" value="Ensembl"/>
</dbReference>
<dbReference type="SUPFAM" id="SSF48452">
    <property type="entry name" value="TPR-like"/>
    <property type="match status" value="3"/>
</dbReference>
<dbReference type="GO" id="GO:0006357">
    <property type="term" value="P:regulation of transcription by RNA polymerase II"/>
    <property type="evidence" value="ECO:0007669"/>
    <property type="project" value="UniProtKB-ARBA"/>
</dbReference>
<protein>
    <recommendedName>
        <fullName evidence="7">RNA polymerase-associated protein CTR9 homolog</fullName>
    </recommendedName>
    <alternativeName>
        <fullName evidence="8">SH2 domain-binding protein 1</fullName>
    </alternativeName>
</protein>
<evidence type="ECO:0000313" key="12">
    <source>
        <dbReference type="Ensembl" id="ENSEEEP00000031305.1"/>
    </source>
</evidence>
<feature type="coiled-coil region" evidence="10">
    <location>
        <begin position="830"/>
        <end position="885"/>
    </location>
</feature>
<sequence>MSRGSIEIPLRDTDEVIELDFDQLPEGDEVISILKQEHTQLHIWIALALEYYKQGKTEDFVKLLEAARIDGNLDYRDHEKDQMTCLDTLAAYYVQQARKEKNKDAKKDLINQSTLLYTMADKIIMYDQNHLLGRACFCLLEGDKMDQADAQFHFVLNQSTNNIPALLGKACISFNKKDYRGALAYYKKALRTNPGCPAEVRLGMGHCFVKLNKLEKARLAFSRALELNPKCVGALVGLAVLELNNKEADSIKNGVQLLSRAYTIDPSNPMVLNHLANHFFFKKDYSKVQHLALHAFHNTEVEAMQAESCYQLARSFHVQEDYDQAFQYYYQATQFASSTFVLPFFGLGQMYVYRRDKENAAQCFEKVLKAYPNNYETMKILGSLYATSEDQDKRDIAKGHLKKVTEQYPDDVEAWIELAQILEQTDIQGALSAYGTATRILQEKVQADVPPEILNNLGALHFRLGNLGEAKKYFLASLERAKAEGEHDEHYYNAISVTTSYNLARLYEAMCEFHEAEKLYKNILREHPNYVDCYLRLGAMARDKGNFYEASDWFKEALQINQDHPDAWSLIGNLHLAKQEWGPGQKKFERILKQPSTQNDTYSMLALGNVWLQTLHQPTRDREKEKRHQDRALAIYKQVLRNDSKNLYAANGIGAVLAHKGYYREARDVFAQVREATADISDVWLNLAHIYVEQKQYISAVQMYENCLKKFYKHQNTEVLLYLARALFKCGKLQECKQMLLRARHVAPSDTVLMFNVALVLQRLATLVLKDEKSNLKAVLSAVKELELAHRYFSYLSKAGDKMRFDLALAASEARQCSDLLSQAQYHVARARKQDEEEKELRAKQDQEREVLRQQLLREQEEKKVREAEEQKKLLEQRAQYVEKTKNLLSFTDEMKEAAKEKKKANSGRRKKGAEYDDFVNDDSDEDLPIKKKKKKRGNSGSEQEEEGEGEKRARKKRRRPTKGGEEGSDEEGGSRPKKQRKPRERKRFERPKPERMPPSLKGKIKSKAIISSSDSSSDEDGLKIAEDRNPRESGSGSDDGGHLKRIASDSESEEERNRSGSEGGSPQRSGNSDEDDSGSERPVKRKRIQQQSDSEQSDDESRRSRSEGSEDESPPGSPAPASERGSDNEGSPQRSENESEPEGSNNEASNRGSEDESD</sequence>
<feature type="region of interest" description="Disordered" evidence="11">
    <location>
        <begin position="900"/>
        <end position="1159"/>
    </location>
</feature>
<evidence type="ECO:0000256" key="10">
    <source>
        <dbReference type="SAM" id="Coils"/>
    </source>
</evidence>
<keyword evidence="4" id="KW-0805">Transcription regulation</keyword>
<feature type="compositionally biased region" description="Low complexity" evidence="11">
    <location>
        <begin position="998"/>
        <end position="1016"/>
    </location>
</feature>
<feature type="compositionally biased region" description="Acidic residues" evidence="11">
    <location>
        <begin position="916"/>
        <end position="927"/>
    </location>
</feature>
<evidence type="ECO:0000256" key="11">
    <source>
        <dbReference type="SAM" id="MobiDB-lite"/>
    </source>
</evidence>
<keyword evidence="6" id="KW-0539">Nucleus</keyword>
<dbReference type="GO" id="GO:0001756">
    <property type="term" value="P:somitogenesis"/>
    <property type="evidence" value="ECO:0007669"/>
    <property type="project" value="Ensembl"/>
</dbReference>
<reference evidence="13" key="2">
    <citation type="journal article" date="2017" name="Sci. Adv.">
        <title>A tail of two voltages: Proteomic comparison of the three electric organs of the electric eel.</title>
        <authorList>
            <person name="Traeger L.L."/>
            <person name="Sabat G."/>
            <person name="Barrett-Wilt G.A."/>
            <person name="Wells G.B."/>
            <person name="Sussman M.R."/>
        </authorList>
    </citation>
    <scope>NUCLEOTIDE SEQUENCE [LARGE SCALE GENOMIC DNA]</scope>
</reference>
<dbReference type="Proteomes" id="UP000314983">
    <property type="component" value="Chromosome 1"/>
</dbReference>
<dbReference type="Pfam" id="PF13374">
    <property type="entry name" value="TPR_10"/>
    <property type="match status" value="1"/>
</dbReference>
<evidence type="ECO:0000256" key="9">
    <source>
        <dbReference type="PROSITE-ProRule" id="PRU00339"/>
    </source>
</evidence>
<feature type="repeat" description="TPR" evidence="9">
    <location>
        <begin position="341"/>
        <end position="374"/>
    </location>
</feature>
<keyword evidence="10" id="KW-0175">Coiled coil</keyword>
<dbReference type="GeneID" id="113578161"/>
<dbReference type="InterPro" id="IPR019734">
    <property type="entry name" value="TPR_rpt"/>
</dbReference>
<feature type="compositionally biased region" description="Basic residues" evidence="11">
    <location>
        <begin position="901"/>
        <end position="912"/>
    </location>
</feature>
<dbReference type="Pfam" id="PF14559">
    <property type="entry name" value="TPR_19"/>
    <property type="match status" value="2"/>
</dbReference>
<dbReference type="InterPro" id="IPR003107">
    <property type="entry name" value="HAT"/>
</dbReference>
<dbReference type="Pfam" id="PF13424">
    <property type="entry name" value="TPR_12"/>
    <property type="match status" value="1"/>
</dbReference>
<dbReference type="SMART" id="SM00028">
    <property type="entry name" value="TPR"/>
    <property type="match status" value="10"/>
</dbReference>
<feature type="repeat" description="TPR" evidence="9">
    <location>
        <begin position="531"/>
        <end position="564"/>
    </location>
</feature>
<reference evidence="12" key="4">
    <citation type="submission" date="2025-08" db="UniProtKB">
        <authorList>
            <consortium name="Ensembl"/>
        </authorList>
    </citation>
    <scope>IDENTIFICATION</scope>
</reference>
<dbReference type="Ensembl" id="ENSEEET00000031679.2">
    <property type="protein sequence ID" value="ENSEEEP00000031305.1"/>
    <property type="gene ID" value="ENSEEEG00000014989.2"/>
</dbReference>
<dbReference type="InterPro" id="IPR011990">
    <property type="entry name" value="TPR-like_helical_dom_sf"/>
</dbReference>
<name>A0A4W4G3T1_ELEEL</name>
<evidence type="ECO:0000256" key="7">
    <source>
        <dbReference type="ARBA" id="ARBA00069572"/>
    </source>
</evidence>
<dbReference type="FunFam" id="1.25.40.10:FF:000089">
    <property type="entry name" value="CTR9 homolog, Paf1/RNA polymerase II complex component"/>
    <property type="match status" value="1"/>
</dbReference>
<dbReference type="GO" id="GO:0006368">
    <property type="term" value="P:transcription elongation by RNA polymerase II"/>
    <property type="evidence" value="ECO:0007669"/>
    <property type="project" value="TreeGrafter"/>
</dbReference>
<reference evidence="12" key="5">
    <citation type="submission" date="2025-09" db="UniProtKB">
        <authorList>
            <consortium name="Ensembl"/>
        </authorList>
    </citation>
    <scope>IDENTIFICATION</scope>
</reference>
<keyword evidence="2" id="KW-0677">Repeat</keyword>
<dbReference type="InterPro" id="IPR031101">
    <property type="entry name" value="Ctr9"/>
</dbReference>
<dbReference type="PANTHER" id="PTHR14027:SF2">
    <property type="entry name" value="RNA POLYMERASE-ASSOCIATED PROTEIN CTR9 HOMOLOG"/>
    <property type="match status" value="1"/>
</dbReference>
<evidence type="ECO:0000256" key="5">
    <source>
        <dbReference type="ARBA" id="ARBA00023163"/>
    </source>
</evidence>
<dbReference type="GO" id="GO:0014032">
    <property type="term" value="P:neural crest cell development"/>
    <property type="evidence" value="ECO:0007669"/>
    <property type="project" value="Ensembl"/>
</dbReference>
<evidence type="ECO:0000256" key="4">
    <source>
        <dbReference type="ARBA" id="ARBA00023015"/>
    </source>
</evidence>
<dbReference type="PROSITE" id="PS50005">
    <property type="entry name" value="TPR"/>
    <property type="match status" value="4"/>
</dbReference>
<feature type="compositionally biased region" description="Basic and acidic residues" evidence="11">
    <location>
        <begin position="1100"/>
        <end position="1109"/>
    </location>
</feature>
<dbReference type="STRING" id="8005.ENSEEEP00000031305"/>
<dbReference type="GeneTree" id="ENSGT00390000005097"/>
<dbReference type="GO" id="GO:0006396">
    <property type="term" value="P:RNA processing"/>
    <property type="evidence" value="ECO:0007669"/>
    <property type="project" value="InterPro"/>
</dbReference>
<evidence type="ECO:0000313" key="13">
    <source>
        <dbReference type="Proteomes" id="UP000314983"/>
    </source>
</evidence>
<feature type="compositionally biased region" description="Basic residues" evidence="11">
    <location>
        <begin position="953"/>
        <end position="962"/>
    </location>
</feature>
<dbReference type="PROSITE" id="PS50293">
    <property type="entry name" value="TPR_REGION"/>
    <property type="match status" value="1"/>
</dbReference>
<dbReference type="Pfam" id="PF13181">
    <property type="entry name" value="TPR_8"/>
    <property type="match status" value="1"/>
</dbReference>
<feature type="compositionally biased region" description="Basic residues" evidence="11">
    <location>
        <begin position="976"/>
        <end position="986"/>
    </location>
</feature>
<feature type="compositionally biased region" description="Basic and acidic residues" evidence="11">
    <location>
        <begin position="1021"/>
        <end position="1032"/>
    </location>
</feature>
<accession>A0A4W4G3T1</accession>
<dbReference type="FunFam" id="1.25.40.10:FF:001026">
    <property type="entry name" value="CTR9 homolog, Paf1/RNA polymerase II complex component"/>
    <property type="match status" value="1"/>
</dbReference>
<feature type="repeat" description="TPR" evidence="9">
    <location>
        <begin position="497"/>
        <end position="530"/>
    </location>
</feature>
<dbReference type="SMART" id="SM00386">
    <property type="entry name" value="HAT"/>
    <property type="match status" value="4"/>
</dbReference>
<dbReference type="GO" id="GO:0043473">
    <property type="term" value="P:pigmentation"/>
    <property type="evidence" value="ECO:0007669"/>
    <property type="project" value="Ensembl"/>
</dbReference>
<comment type="subcellular location">
    <subcellularLocation>
        <location evidence="1">Nucleus speckle</location>
    </subcellularLocation>
</comment>
<dbReference type="GO" id="GO:0000993">
    <property type="term" value="F:RNA polymerase II complex binding"/>
    <property type="evidence" value="ECO:0007669"/>
    <property type="project" value="TreeGrafter"/>
</dbReference>
<feature type="repeat" description="TPR" evidence="9">
    <location>
        <begin position="198"/>
        <end position="231"/>
    </location>
</feature>
<keyword evidence="13" id="KW-1185">Reference proteome</keyword>
<dbReference type="FunFam" id="1.25.40.10:FF:000162">
    <property type="entry name" value="CTR9 homolog, Paf1/RNA polymerase II complex component"/>
    <property type="match status" value="1"/>
</dbReference>
<feature type="compositionally biased region" description="Basic and acidic residues" evidence="11">
    <location>
        <begin position="987"/>
        <end position="996"/>
    </location>
</feature>
<keyword evidence="3 9" id="KW-0802">TPR repeat</keyword>
<dbReference type="Pfam" id="PF13174">
    <property type="entry name" value="TPR_6"/>
    <property type="match status" value="1"/>
</dbReference>
<dbReference type="GO" id="GO:0016607">
    <property type="term" value="C:nuclear speck"/>
    <property type="evidence" value="ECO:0007669"/>
    <property type="project" value="UniProtKB-SubCell"/>
</dbReference>
<dbReference type="GO" id="GO:0019827">
    <property type="term" value="P:stem cell population maintenance"/>
    <property type="evidence" value="ECO:0007669"/>
    <property type="project" value="UniProtKB-ARBA"/>
</dbReference>
<organism evidence="12 13">
    <name type="scientific">Electrophorus electricus</name>
    <name type="common">Electric eel</name>
    <name type="synonym">Gymnotus electricus</name>
    <dbReference type="NCBI Taxonomy" id="8005"/>
    <lineage>
        <taxon>Eukaryota</taxon>
        <taxon>Metazoa</taxon>
        <taxon>Chordata</taxon>
        <taxon>Craniata</taxon>
        <taxon>Vertebrata</taxon>
        <taxon>Euteleostomi</taxon>
        <taxon>Actinopterygii</taxon>
        <taxon>Neopterygii</taxon>
        <taxon>Teleostei</taxon>
        <taxon>Ostariophysi</taxon>
        <taxon>Gymnotiformes</taxon>
        <taxon>Gymnotoidei</taxon>
        <taxon>Gymnotidae</taxon>
        <taxon>Electrophorus</taxon>
    </lineage>
</organism>
<evidence type="ECO:0000256" key="1">
    <source>
        <dbReference type="ARBA" id="ARBA00004324"/>
    </source>
</evidence>
<keyword evidence="5" id="KW-0804">Transcription</keyword>